<sequence length="79" mass="8770">MVRNVRLRGRIEAIAACLSGLLFLLTAIWPDWIERVFEVEPDQGSGALEWVIVGVALCATIIFSLLARAEYRRARAAQG</sequence>
<reference evidence="2" key="1">
    <citation type="submission" date="2024-07" db="EMBL/GenBank/DDBJ databases">
        <authorList>
            <person name="Yu S.T."/>
        </authorList>
    </citation>
    <scope>NUCLEOTIDE SEQUENCE</scope>
    <source>
        <strain evidence="2">R44</strain>
    </source>
</reference>
<accession>A0AB39T6V8</accession>
<dbReference type="RefSeq" id="WP_369147741.1">
    <property type="nucleotide sequence ID" value="NZ_CP163444.1"/>
</dbReference>
<keyword evidence="1" id="KW-1133">Transmembrane helix</keyword>
<dbReference type="EMBL" id="CP163444">
    <property type="protein sequence ID" value="XDQ75219.1"/>
    <property type="molecule type" value="Genomic_DNA"/>
</dbReference>
<name>A0AB39T6V8_9ACTN</name>
<evidence type="ECO:0000256" key="1">
    <source>
        <dbReference type="SAM" id="Phobius"/>
    </source>
</evidence>
<feature type="transmembrane region" description="Helical" evidence="1">
    <location>
        <begin position="50"/>
        <end position="67"/>
    </location>
</feature>
<gene>
    <name evidence="2" type="ORF">AB5J54_33910</name>
</gene>
<feature type="transmembrane region" description="Helical" evidence="1">
    <location>
        <begin position="12"/>
        <end position="30"/>
    </location>
</feature>
<protein>
    <submittedName>
        <fullName evidence="2">ABC transporter permease</fullName>
    </submittedName>
</protein>
<keyword evidence="1" id="KW-0472">Membrane</keyword>
<organism evidence="2">
    <name type="scientific">Streptomyces sp. R44</name>
    <dbReference type="NCBI Taxonomy" id="3238633"/>
    <lineage>
        <taxon>Bacteria</taxon>
        <taxon>Bacillati</taxon>
        <taxon>Actinomycetota</taxon>
        <taxon>Actinomycetes</taxon>
        <taxon>Kitasatosporales</taxon>
        <taxon>Streptomycetaceae</taxon>
        <taxon>Streptomyces</taxon>
    </lineage>
</organism>
<keyword evidence="1" id="KW-0812">Transmembrane</keyword>
<dbReference type="AlphaFoldDB" id="A0AB39T6V8"/>
<evidence type="ECO:0000313" key="2">
    <source>
        <dbReference type="EMBL" id="XDQ75219.1"/>
    </source>
</evidence>
<proteinExistence type="predicted"/>